<gene>
    <name evidence="1" type="ORF">MIMGU_mgv1a0227912mg</name>
</gene>
<evidence type="ECO:0000313" key="1">
    <source>
        <dbReference type="EMBL" id="EYU37660.1"/>
    </source>
</evidence>
<keyword evidence="2" id="KW-1185">Reference proteome</keyword>
<proteinExistence type="predicted"/>
<dbReference type="AlphaFoldDB" id="A0A022RFI3"/>
<feature type="non-terminal residue" evidence="1">
    <location>
        <position position="43"/>
    </location>
</feature>
<name>A0A022RFI3_ERYGU</name>
<organism evidence="1 2">
    <name type="scientific">Erythranthe guttata</name>
    <name type="common">Yellow monkey flower</name>
    <name type="synonym">Mimulus guttatus</name>
    <dbReference type="NCBI Taxonomy" id="4155"/>
    <lineage>
        <taxon>Eukaryota</taxon>
        <taxon>Viridiplantae</taxon>
        <taxon>Streptophyta</taxon>
        <taxon>Embryophyta</taxon>
        <taxon>Tracheophyta</taxon>
        <taxon>Spermatophyta</taxon>
        <taxon>Magnoliopsida</taxon>
        <taxon>eudicotyledons</taxon>
        <taxon>Gunneridae</taxon>
        <taxon>Pentapetalae</taxon>
        <taxon>asterids</taxon>
        <taxon>lamiids</taxon>
        <taxon>Lamiales</taxon>
        <taxon>Phrymaceae</taxon>
        <taxon>Erythranthe</taxon>
    </lineage>
</organism>
<evidence type="ECO:0000313" key="2">
    <source>
        <dbReference type="Proteomes" id="UP000030748"/>
    </source>
</evidence>
<sequence length="43" mass="4921">MIEDLEQSKTIIIIIKGKLQTTHCILESVLDEPRRLPAVCRIC</sequence>
<reference evidence="1 2" key="1">
    <citation type="journal article" date="2013" name="Proc. Natl. Acad. Sci. U.S.A.">
        <title>Fine-scale variation in meiotic recombination in Mimulus inferred from population shotgun sequencing.</title>
        <authorList>
            <person name="Hellsten U."/>
            <person name="Wright K.M."/>
            <person name="Jenkins J."/>
            <person name="Shu S."/>
            <person name="Yuan Y."/>
            <person name="Wessler S.R."/>
            <person name="Schmutz J."/>
            <person name="Willis J.H."/>
            <person name="Rokhsar D.S."/>
        </authorList>
    </citation>
    <scope>NUCLEOTIDE SEQUENCE [LARGE SCALE GENOMIC DNA]</scope>
    <source>
        <strain evidence="2">cv. DUN x IM62</strain>
    </source>
</reference>
<accession>A0A022RFI3</accession>
<dbReference type="Proteomes" id="UP000030748">
    <property type="component" value="Unassembled WGS sequence"/>
</dbReference>
<dbReference type="EMBL" id="KI630513">
    <property type="protein sequence ID" value="EYU37660.1"/>
    <property type="molecule type" value="Genomic_DNA"/>
</dbReference>
<protein>
    <submittedName>
        <fullName evidence="1">Uncharacterized protein</fullName>
    </submittedName>
</protein>